<dbReference type="PRINTS" id="PR00455">
    <property type="entry name" value="HTHTETR"/>
</dbReference>
<dbReference type="SUPFAM" id="SSF48498">
    <property type="entry name" value="Tetracyclin repressor-like, C-terminal domain"/>
    <property type="match status" value="1"/>
</dbReference>
<dbReference type="EMBL" id="CP011312">
    <property type="protein sequence ID" value="AKE41526.1"/>
    <property type="molecule type" value="Genomic_DNA"/>
</dbReference>
<dbReference type="InterPro" id="IPR036271">
    <property type="entry name" value="Tet_transcr_reg_TetR-rel_C_sf"/>
</dbReference>
<dbReference type="GO" id="GO:0003700">
    <property type="term" value="F:DNA-binding transcription factor activity"/>
    <property type="evidence" value="ECO:0007669"/>
    <property type="project" value="TreeGrafter"/>
</dbReference>
<dbReference type="Gene3D" id="1.10.10.60">
    <property type="entry name" value="Homeodomain-like"/>
    <property type="match status" value="1"/>
</dbReference>
<dbReference type="HOGENOM" id="CLU_069543_2_2_11"/>
<reference evidence="7 9" key="2">
    <citation type="submission" date="2018-12" db="EMBL/GenBank/DDBJ databases">
        <authorList>
            <consortium name="Pathogen Informatics"/>
        </authorList>
    </citation>
    <scope>NUCLEOTIDE SEQUENCE [LARGE SCALE GENOMIC DNA]</scope>
    <source>
        <strain evidence="7 9">NCTC949</strain>
    </source>
</reference>
<gene>
    <name evidence="7" type="primary">bioQ</name>
    <name evidence="7" type="ORF">NCTC949_01927</name>
    <name evidence="6" type="ORF">UL82_06805</name>
</gene>
<dbReference type="PANTHER" id="PTHR30055">
    <property type="entry name" value="HTH-TYPE TRANSCRIPTIONAL REGULATOR RUTR"/>
    <property type="match status" value="1"/>
</dbReference>
<dbReference type="AlphaFoldDB" id="A0A0F6TDU2"/>
<feature type="DNA-binding region" description="H-T-H motif" evidence="4">
    <location>
        <begin position="25"/>
        <end position="44"/>
    </location>
</feature>
<dbReference type="SUPFAM" id="SSF46689">
    <property type="entry name" value="Homeodomain-like"/>
    <property type="match status" value="1"/>
</dbReference>
<dbReference type="InterPro" id="IPR001647">
    <property type="entry name" value="HTH_TetR"/>
</dbReference>
<accession>A0A0F6TDU2</accession>
<evidence type="ECO:0000256" key="4">
    <source>
        <dbReference type="PROSITE-ProRule" id="PRU00335"/>
    </source>
</evidence>
<dbReference type="RefSeq" id="WP_046439859.1">
    <property type="nucleotide sequence ID" value="NZ_CP011312.1"/>
</dbReference>
<reference evidence="6 8" key="1">
    <citation type="journal article" date="2015" name="Genome Announc.">
        <title>Complete Genome Sequence of Corynebacterium kutscheri DSM 20755, a Corynebacterial Type Strain with Remarkably Low G+C Content of Chromosomal DNA.</title>
        <authorList>
            <person name="Ruckert C."/>
            <person name="Albersmeier A."/>
            <person name="Winkler A."/>
            <person name="Tauch A."/>
        </authorList>
    </citation>
    <scope>NUCLEOTIDE SEQUENCE [LARGE SCALE GENOMIC DNA]</scope>
    <source>
        <strain evidence="6 8">DSM 20755</strain>
    </source>
</reference>
<keyword evidence="8" id="KW-1185">Reference proteome</keyword>
<dbReference type="GO" id="GO:0000976">
    <property type="term" value="F:transcription cis-regulatory region binding"/>
    <property type="evidence" value="ECO:0007669"/>
    <property type="project" value="TreeGrafter"/>
</dbReference>
<dbReference type="InterPro" id="IPR050109">
    <property type="entry name" value="HTH-type_TetR-like_transc_reg"/>
</dbReference>
<organism evidence="6 8">
    <name type="scientific">Corynebacterium kutscheri</name>
    <dbReference type="NCBI Taxonomy" id="35755"/>
    <lineage>
        <taxon>Bacteria</taxon>
        <taxon>Bacillati</taxon>
        <taxon>Actinomycetota</taxon>
        <taxon>Actinomycetes</taxon>
        <taxon>Mycobacteriales</taxon>
        <taxon>Corynebacteriaceae</taxon>
        <taxon>Corynebacterium</taxon>
    </lineage>
</organism>
<dbReference type="Gene3D" id="1.10.357.10">
    <property type="entry name" value="Tetracycline Repressor, domain 2"/>
    <property type="match status" value="1"/>
</dbReference>
<dbReference type="Proteomes" id="UP000271380">
    <property type="component" value="Chromosome"/>
</dbReference>
<dbReference type="STRING" id="35755.UL82_06805"/>
<evidence type="ECO:0000256" key="3">
    <source>
        <dbReference type="ARBA" id="ARBA00023163"/>
    </source>
</evidence>
<proteinExistence type="predicted"/>
<protein>
    <submittedName>
        <fullName evidence="7">TetR-family transcription regulator</fullName>
    </submittedName>
    <submittedName>
        <fullName evidence="6">Transcriptional regulator, TetR family</fullName>
    </submittedName>
</protein>
<dbReference type="InterPro" id="IPR023772">
    <property type="entry name" value="DNA-bd_HTH_TetR-type_CS"/>
</dbReference>
<evidence type="ECO:0000259" key="5">
    <source>
        <dbReference type="PROSITE" id="PS50977"/>
    </source>
</evidence>
<evidence type="ECO:0000256" key="1">
    <source>
        <dbReference type="ARBA" id="ARBA00023015"/>
    </source>
</evidence>
<evidence type="ECO:0000313" key="6">
    <source>
        <dbReference type="EMBL" id="AKE41526.1"/>
    </source>
</evidence>
<dbReference type="Pfam" id="PF00440">
    <property type="entry name" value="TetR_N"/>
    <property type="match status" value="1"/>
</dbReference>
<keyword evidence="1" id="KW-0805">Transcription regulation</keyword>
<keyword evidence="3" id="KW-0804">Transcription</keyword>
<name>A0A0F6TDU2_9CORY</name>
<evidence type="ECO:0000313" key="7">
    <source>
        <dbReference type="EMBL" id="VEH08804.1"/>
    </source>
</evidence>
<feature type="domain" description="HTH tetR-type" evidence="5">
    <location>
        <begin position="2"/>
        <end position="62"/>
    </location>
</feature>
<dbReference type="Proteomes" id="UP000033457">
    <property type="component" value="Chromosome"/>
</dbReference>
<dbReference type="InterPro" id="IPR009057">
    <property type="entry name" value="Homeodomain-like_sf"/>
</dbReference>
<dbReference type="PROSITE" id="PS01081">
    <property type="entry name" value="HTH_TETR_1"/>
    <property type="match status" value="1"/>
</dbReference>
<evidence type="ECO:0000313" key="8">
    <source>
        <dbReference type="Proteomes" id="UP000033457"/>
    </source>
</evidence>
<dbReference type="PROSITE" id="PS50977">
    <property type="entry name" value="HTH_TETR_2"/>
    <property type="match status" value="1"/>
</dbReference>
<keyword evidence="2 4" id="KW-0238">DNA-binding</keyword>
<sequence>MQLSQESIIAASLEILNKYGLADMSMRRLALSLGVAPGALYWHFKNKQALIDATARALLDDFFQLSDISIKEAIFTFRNILLSYRDGGELISAALADSVLHEEVIETLISLDDTLSYAQSANLIHLTLGSTVMEQTQQQRAEYIGDTPTHSWDALFAQGVDMLLSPPV</sequence>
<dbReference type="OrthoDB" id="3819648at2"/>
<evidence type="ECO:0000313" key="9">
    <source>
        <dbReference type="Proteomes" id="UP000271380"/>
    </source>
</evidence>
<dbReference type="EMBL" id="LR134377">
    <property type="protein sequence ID" value="VEH08804.1"/>
    <property type="molecule type" value="Genomic_DNA"/>
</dbReference>
<dbReference type="KEGG" id="cku:UL82_06805"/>
<dbReference type="PANTHER" id="PTHR30055:SF151">
    <property type="entry name" value="TRANSCRIPTIONAL REGULATORY PROTEIN"/>
    <property type="match status" value="1"/>
</dbReference>
<evidence type="ECO:0000256" key="2">
    <source>
        <dbReference type="ARBA" id="ARBA00023125"/>
    </source>
</evidence>